<dbReference type="AlphaFoldDB" id="A0A4Y3TNL1"/>
<comment type="caution">
    <text evidence="1">The sequence shown here is derived from an EMBL/GenBank/DDBJ whole genome shotgun (WGS) entry which is preliminary data.</text>
</comment>
<sequence>MFSAFSTLRQQIQETRKKTMAQLCGVTLHGDLQERYVDWRLPLLPLSKKRQNWLQIIREAGVLFIHVPKNAGTAISQALYKCSMRHESIRYYQKHAPDMVRTLPSFALWRDPVERFLSSYDFIRNGGGSHVSLHPSFAAHYAELTTLDRMIEYVESVSSIYHLDHVLRPQHWYLTDRHGNLAVKMLFDLKDIDRIHPFIPGLYAGEIKKINTTRRFTTNINISQKEKIINIYKDDYKIIESISQINAFTKPSPTLQKPSLRTHLPTRFRMALTGNL</sequence>
<dbReference type="RefSeq" id="WP_052944595.1">
    <property type="nucleotide sequence ID" value="NZ_BJMU01000010.1"/>
</dbReference>
<dbReference type="GO" id="GO:0008146">
    <property type="term" value="F:sulfotransferase activity"/>
    <property type="evidence" value="ECO:0007669"/>
    <property type="project" value="InterPro"/>
</dbReference>
<evidence type="ECO:0008006" key="3">
    <source>
        <dbReference type="Google" id="ProtNLM"/>
    </source>
</evidence>
<dbReference type="EMBL" id="BJMU01000010">
    <property type="protein sequence ID" value="GEB83398.1"/>
    <property type="molecule type" value="Genomic_DNA"/>
</dbReference>
<dbReference type="InterPro" id="IPR027417">
    <property type="entry name" value="P-loop_NTPase"/>
</dbReference>
<dbReference type="OrthoDB" id="288532at2"/>
<accession>A0A4Y3TNL1</accession>
<gene>
    <name evidence="1" type="ORF">AOR01nite_18750</name>
</gene>
<protein>
    <recommendedName>
        <fullName evidence="3">Sulfotransferase family protein</fullName>
    </recommendedName>
</protein>
<reference evidence="1 2" key="1">
    <citation type="submission" date="2019-06" db="EMBL/GenBank/DDBJ databases">
        <title>Whole genome shotgun sequence of Acetobacter orleanensis NBRC 13752.</title>
        <authorList>
            <person name="Hosoyama A."/>
            <person name="Uohara A."/>
            <person name="Ohji S."/>
            <person name="Ichikawa N."/>
        </authorList>
    </citation>
    <scope>NUCLEOTIDE SEQUENCE [LARGE SCALE GENOMIC DNA]</scope>
    <source>
        <strain evidence="1 2">NBRC 13752</strain>
    </source>
</reference>
<keyword evidence="2" id="KW-1185">Reference proteome</keyword>
<dbReference type="GO" id="GO:0016020">
    <property type="term" value="C:membrane"/>
    <property type="evidence" value="ECO:0007669"/>
    <property type="project" value="InterPro"/>
</dbReference>
<proteinExistence type="predicted"/>
<evidence type="ECO:0000313" key="2">
    <source>
        <dbReference type="Proteomes" id="UP000317617"/>
    </source>
</evidence>
<organism evidence="1 2">
    <name type="scientific">Acetobacter orleanensis</name>
    <dbReference type="NCBI Taxonomy" id="104099"/>
    <lineage>
        <taxon>Bacteria</taxon>
        <taxon>Pseudomonadati</taxon>
        <taxon>Pseudomonadota</taxon>
        <taxon>Alphaproteobacteria</taxon>
        <taxon>Acetobacterales</taxon>
        <taxon>Acetobacteraceae</taxon>
        <taxon>Acetobacter</taxon>
    </lineage>
</organism>
<name>A0A4Y3TNL1_9PROT</name>
<dbReference type="Pfam" id="PF03567">
    <property type="entry name" value="Sulfotransfer_2"/>
    <property type="match status" value="1"/>
</dbReference>
<evidence type="ECO:0000313" key="1">
    <source>
        <dbReference type="EMBL" id="GEB83398.1"/>
    </source>
</evidence>
<dbReference type="Proteomes" id="UP000317617">
    <property type="component" value="Unassembled WGS sequence"/>
</dbReference>
<dbReference type="InterPro" id="IPR005331">
    <property type="entry name" value="Sulfotransferase"/>
</dbReference>
<dbReference type="Gene3D" id="3.40.50.300">
    <property type="entry name" value="P-loop containing nucleotide triphosphate hydrolases"/>
    <property type="match status" value="1"/>
</dbReference>